<sequence>MDTTVSFLSVTSVPRLSWSSPTALTLRPPLASLMFLVIGLVVFGLGEALLVAAGVGVSPWTVFAQGVTNVTGWSLGFATFAISICVLLLWIPLKQTPGMGTILNAVIISLVLEYLLPYLPTSEILAVNIAMAVAGVVVTGFGGAIYLVANLGPGPRDGLMTGLQAVTGRPIALVRTCLEIAVVVIGWLLGGTLGLGTVVFALGIGPSMAIGMRLLQTRAAAQT</sequence>
<evidence type="ECO:0000256" key="1">
    <source>
        <dbReference type="SAM" id="Phobius"/>
    </source>
</evidence>
<keyword evidence="1" id="KW-1133">Transmembrane helix</keyword>
<proteinExistence type="predicted"/>
<evidence type="ECO:0008006" key="4">
    <source>
        <dbReference type="Google" id="ProtNLM"/>
    </source>
</evidence>
<feature type="transmembrane region" description="Helical" evidence="1">
    <location>
        <begin position="70"/>
        <end position="90"/>
    </location>
</feature>
<dbReference type="AlphaFoldDB" id="A0A2T8HTW3"/>
<dbReference type="Proteomes" id="UP000245911">
    <property type="component" value="Unassembled WGS sequence"/>
</dbReference>
<dbReference type="EMBL" id="QDKM01000004">
    <property type="protein sequence ID" value="PVH28868.1"/>
    <property type="molecule type" value="Genomic_DNA"/>
</dbReference>
<name>A0A2T8HTW3_9RHOB</name>
<dbReference type="OrthoDB" id="154912at2"/>
<keyword evidence="3" id="KW-1185">Reference proteome</keyword>
<dbReference type="Pfam" id="PF19700">
    <property type="entry name" value="DUF6198"/>
    <property type="match status" value="1"/>
</dbReference>
<gene>
    <name evidence="2" type="ORF">DDE20_10700</name>
</gene>
<feature type="transmembrane region" description="Helical" evidence="1">
    <location>
        <begin position="125"/>
        <end position="149"/>
    </location>
</feature>
<keyword evidence="1" id="KW-0812">Transmembrane</keyword>
<organism evidence="2 3">
    <name type="scientific">Pararhodobacter oceanensis</name>
    <dbReference type="NCBI Taxonomy" id="2172121"/>
    <lineage>
        <taxon>Bacteria</taxon>
        <taxon>Pseudomonadati</taxon>
        <taxon>Pseudomonadota</taxon>
        <taxon>Alphaproteobacteria</taxon>
        <taxon>Rhodobacterales</taxon>
        <taxon>Paracoccaceae</taxon>
        <taxon>Pararhodobacter</taxon>
    </lineage>
</organism>
<evidence type="ECO:0000313" key="3">
    <source>
        <dbReference type="Proteomes" id="UP000245911"/>
    </source>
</evidence>
<comment type="caution">
    <text evidence="2">The sequence shown here is derived from an EMBL/GenBank/DDBJ whole genome shotgun (WGS) entry which is preliminary data.</text>
</comment>
<feature type="transmembrane region" description="Helical" evidence="1">
    <location>
        <begin position="102"/>
        <end position="119"/>
    </location>
</feature>
<accession>A0A2T8HTW3</accession>
<reference evidence="2 3" key="1">
    <citation type="submission" date="2018-04" db="EMBL/GenBank/DDBJ databases">
        <title>Pararhodobacter oceanense sp. nov., isolated from marine intertidal sediment.</title>
        <authorList>
            <person name="Wang X.-L."/>
            <person name="Du Z.-J."/>
        </authorList>
    </citation>
    <scope>NUCLEOTIDE SEQUENCE [LARGE SCALE GENOMIC DNA]</scope>
    <source>
        <strain evidence="2 3">AM505</strain>
    </source>
</reference>
<protein>
    <recommendedName>
        <fullName evidence="4">YitT family protein</fullName>
    </recommendedName>
</protein>
<keyword evidence="1" id="KW-0472">Membrane</keyword>
<dbReference type="InterPro" id="IPR038750">
    <property type="entry name" value="YczE/YyaS-like"/>
</dbReference>
<feature type="transmembrane region" description="Helical" evidence="1">
    <location>
        <begin position="33"/>
        <end position="58"/>
    </location>
</feature>
<dbReference type="PANTHER" id="PTHR40078">
    <property type="entry name" value="INTEGRAL MEMBRANE PROTEIN-RELATED"/>
    <property type="match status" value="1"/>
</dbReference>
<evidence type="ECO:0000313" key="2">
    <source>
        <dbReference type="EMBL" id="PVH28868.1"/>
    </source>
</evidence>
<dbReference type="PANTHER" id="PTHR40078:SF1">
    <property type="entry name" value="INTEGRAL MEMBRANE PROTEIN"/>
    <property type="match status" value="1"/>
</dbReference>